<accession>A0A7J6UTP2</accession>
<reference evidence="1 2" key="1">
    <citation type="submission" date="2020-06" db="EMBL/GenBank/DDBJ databases">
        <title>Transcriptomic and genomic resources for Thalictrum thalictroides and T. hernandezii: Facilitating candidate gene discovery in an emerging model plant lineage.</title>
        <authorList>
            <person name="Arias T."/>
            <person name="Riano-Pachon D.M."/>
            <person name="Di Stilio V.S."/>
        </authorList>
    </citation>
    <scope>NUCLEOTIDE SEQUENCE [LARGE SCALE GENOMIC DNA]</scope>
    <source>
        <strain evidence="2">cv. WT478/WT964</strain>
        <tissue evidence="1">Leaves</tissue>
    </source>
</reference>
<gene>
    <name evidence="1" type="ORF">FRX31_034485</name>
</gene>
<name>A0A7J6UTP2_THATH</name>
<evidence type="ECO:0000313" key="1">
    <source>
        <dbReference type="EMBL" id="KAF5175929.1"/>
    </source>
</evidence>
<dbReference type="AlphaFoldDB" id="A0A7J6UTP2"/>
<proteinExistence type="predicted"/>
<protein>
    <submittedName>
        <fullName evidence="1">Uncharacterized protein</fullName>
    </submittedName>
</protein>
<dbReference type="Proteomes" id="UP000554482">
    <property type="component" value="Unassembled WGS sequence"/>
</dbReference>
<keyword evidence="2" id="KW-1185">Reference proteome</keyword>
<organism evidence="1 2">
    <name type="scientific">Thalictrum thalictroides</name>
    <name type="common">Rue-anemone</name>
    <name type="synonym">Anemone thalictroides</name>
    <dbReference type="NCBI Taxonomy" id="46969"/>
    <lineage>
        <taxon>Eukaryota</taxon>
        <taxon>Viridiplantae</taxon>
        <taxon>Streptophyta</taxon>
        <taxon>Embryophyta</taxon>
        <taxon>Tracheophyta</taxon>
        <taxon>Spermatophyta</taxon>
        <taxon>Magnoliopsida</taxon>
        <taxon>Ranunculales</taxon>
        <taxon>Ranunculaceae</taxon>
        <taxon>Thalictroideae</taxon>
        <taxon>Thalictrum</taxon>
    </lineage>
</organism>
<dbReference type="OrthoDB" id="515493at2759"/>
<dbReference type="EMBL" id="JABWDY010043444">
    <property type="protein sequence ID" value="KAF5175929.1"/>
    <property type="molecule type" value="Genomic_DNA"/>
</dbReference>
<sequence>MDSFQEDSTWNLIDYSRIIEDTSSNDFYWCNQSACMELEVSPVDAVLTEKGCTKKRENINVFNQEQNIKRHLRSSLSS</sequence>
<comment type="caution">
    <text evidence="1">The sequence shown here is derived from an EMBL/GenBank/DDBJ whole genome shotgun (WGS) entry which is preliminary data.</text>
</comment>
<evidence type="ECO:0000313" key="2">
    <source>
        <dbReference type="Proteomes" id="UP000554482"/>
    </source>
</evidence>